<proteinExistence type="predicted"/>
<dbReference type="AlphaFoldDB" id="A0A7J8W7L4"/>
<evidence type="ECO:0000313" key="2">
    <source>
        <dbReference type="Proteomes" id="UP000593573"/>
    </source>
</evidence>
<dbReference type="EMBL" id="JABFAB010238633">
    <property type="protein sequence ID" value="MBA0670903.1"/>
    <property type="molecule type" value="Genomic_DNA"/>
</dbReference>
<evidence type="ECO:0008006" key="3">
    <source>
        <dbReference type="Google" id="ProtNLM"/>
    </source>
</evidence>
<name>A0A7J8W7L4_9ROSI</name>
<accession>A0A7J8W7L4</accession>
<dbReference type="Proteomes" id="UP000593573">
    <property type="component" value="Unassembled WGS sequence"/>
</dbReference>
<reference evidence="1 2" key="1">
    <citation type="journal article" date="2019" name="Genome Biol. Evol.">
        <title>Insights into the evolution of the New World diploid cottons (Gossypium, subgenus Houzingenia) based on genome sequencing.</title>
        <authorList>
            <person name="Grover C.E."/>
            <person name="Arick M.A. 2nd"/>
            <person name="Thrash A."/>
            <person name="Conover J.L."/>
            <person name="Sanders W.S."/>
            <person name="Peterson D.G."/>
            <person name="Frelichowski J.E."/>
            <person name="Scheffler J.A."/>
            <person name="Scheffler B.E."/>
            <person name="Wendel J.F."/>
        </authorList>
    </citation>
    <scope>NUCLEOTIDE SEQUENCE [LARGE SCALE GENOMIC DNA]</scope>
    <source>
        <strain evidence="1">57</strain>
        <tissue evidence="1">Leaf</tissue>
    </source>
</reference>
<evidence type="ECO:0000313" key="1">
    <source>
        <dbReference type="EMBL" id="MBA0670903.1"/>
    </source>
</evidence>
<protein>
    <recommendedName>
        <fullName evidence="3">Reverse transcriptase zinc-binding domain-containing protein</fullName>
    </recommendedName>
</protein>
<feature type="non-terminal residue" evidence="1">
    <location>
        <position position="144"/>
    </location>
</feature>
<organism evidence="1 2">
    <name type="scientific">Gossypium klotzschianum</name>
    <dbReference type="NCBI Taxonomy" id="34286"/>
    <lineage>
        <taxon>Eukaryota</taxon>
        <taxon>Viridiplantae</taxon>
        <taxon>Streptophyta</taxon>
        <taxon>Embryophyta</taxon>
        <taxon>Tracheophyta</taxon>
        <taxon>Spermatophyta</taxon>
        <taxon>Magnoliopsida</taxon>
        <taxon>eudicotyledons</taxon>
        <taxon>Gunneridae</taxon>
        <taxon>Pentapetalae</taxon>
        <taxon>rosids</taxon>
        <taxon>malvids</taxon>
        <taxon>Malvales</taxon>
        <taxon>Malvaceae</taxon>
        <taxon>Malvoideae</taxon>
        <taxon>Gossypium</taxon>
    </lineage>
</organism>
<sequence>MSPASALTRDVHETRVCELIDSLSVGWKEDRVREIYGEVLGDQICNIPILHNGPEDHRIWFHNPLGSYSTKSAYSWITLKHMGFGPHRRDFNCLCPRCGIERETLILAVKDCPKARAVLTYGGLDNALVEGCFRVLWTGLKTQP</sequence>
<dbReference type="OrthoDB" id="977403at2759"/>
<gene>
    <name evidence="1" type="ORF">Goklo_029449</name>
</gene>
<comment type="caution">
    <text evidence="1">The sequence shown here is derived from an EMBL/GenBank/DDBJ whole genome shotgun (WGS) entry which is preliminary data.</text>
</comment>
<keyword evidence="2" id="KW-1185">Reference proteome</keyword>